<keyword evidence="3" id="KW-1003">Cell membrane</keyword>
<accession>A0ABP5CV15</accession>
<name>A0ABP5CV15_9MICO</name>
<evidence type="ECO:0000256" key="6">
    <source>
        <dbReference type="ARBA" id="ARBA00023136"/>
    </source>
</evidence>
<dbReference type="Pfam" id="PF03994">
    <property type="entry name" value="DUF350"/>
    <property type="match status" value="1"/>
</dbReference>
<evidence type="ECO:0000313" key="8">
    <source>
        <dbReference type="EMBL" id="GAA1969402.1"/>
    </source>
</evidence>
<reference evidence="9" key="1">
    <citation type="journal article" date="2019" name="Int. J. Syst. Evol. Microbiol.">
        <title>The Global Catalogue of Microorganisms (GCM) 10K type strain sequencing project: providing services to taxonomists for standard genome sequencing and annotation.</title>
        <authorList>
            <consortium name="The Broad Institute Genomics Platform"/>
            <consortium name="The Broad Institute Genome Sequencing Center for Infectious Disease"/>
            <person name="Wu L."/>
            <person name="Ma J."/>
        </authorList>
    </citation>
    <scope>NUCLEOTIDE SEQUENCE [LARGE SCALE GENOMIC DNA]</scope>
    <source>
        <strain evidence="9">JCM 15628</strain>
    </source>
</reference>
<feature type="transmembrane region" description="Helical" evidence="7">
    <location>
        <begin position="48"/>
        <end position="69"/>
    </location>
</feature>
<evidence type="ECO:0000256" key="3">
    <source>
        <dbReference type="ARBA" id="ARBA00022475"/>
    </source>
</evidence>
<evidence type="ECO:0000256" key="7">
    <source>
        <dbReference type="SAM" id="Phobius"/>
    </source>
</evidence>
<evidence type="ECO:0000256" key="2">
    <source>
        <dbReference type="ARBA" id="ARBA00005779"/>
    </source>
</evidence>
<evidence type="ECO:0000256" key="4">
    <source>
        <dbReference type="ARBA" id="ARBA00022692"/>
    </source>
</evidence>
<evidence type="ECO:0000256" key="1">
    <source>
        <dbReference type="ARBA" id="ARBA00004651"/>
    </source>
</evidence>
<keyword evidence="5 7" id="KW-1133">Transmembrane helix</keyword>
<protein>
    <submittedName>
        <fullName evidence="8">DUF350 domain-containing protein</fullName>
    </submittedName>
</protein>
<keyword evidence="6 7" id="KW-0472">Membrane</keyword>
<gene>
    <name evidence="8" type="ORF">GCM10009817_06690</name>
</gene>
<comment type="subcellular location">
    <subcellularLocation>
        <location evidence="1">Cell membrane</location>
        <topology evidence="1">Multi-pass membrane protein</topology>
    </subcellularLocation>
</comment>
<evidence type="ECO:0000256" key="5">
    <source>
        <dbReference type="ARBA" id="ARBA00022989"/>
    </source>
</evidence>
<dbReference type="InterPro" id="IPR007140">
    <property type="entry name" value="DUF350"/>
</dbReference>
<comment type="caution">
    <text evidence="8">The sequence shown here is derived from an EMBL/GenBank/DDBJ whole genome shotgun (WGS) entry which is preliminary data.</text>
</comment>
<feature type="transmembrane region" description="Helical" evidence="7">
    <location>
        <begin position="81"/>
        <end position="100"/>
    </location>
</feature>
<comment type="similarity">
    <text evidence="2">Belongs to the UPF0719 family.</text>
</comment>
<organism evidence="8 9">
    <name type="scientific">Terrabacter lapilli</name>
    <dbReference type="NCBI Taxonomy" id="436231"/>
    <lineage>
        <taxon>Bacteria</taxon>
        <taxon>Bacillati</taxon>
        <taxon>Actinomycetota</taxon>
        <taxon>Actinomycetes</taxon>
        <taxon>Micrococcales</taxon>
        <taxon>Intrasporangiaceae</taxon>
        <taxon>Terrabacter</taxon>
    </lineage>
</organism>
<evidence type="ECO:0000313" key="9">
    <source>
        <dbReference type="Proteomes" id="UP001500013"/>
    </source>
</evidence>
<sequence>MDLLVHTGYALVYAVVGIAVLGLGYAALDLLTPGHLGAHIWTERSLNAAVVLASGFLGLGGIVFAAIWANGSGSLGEALGWTVVFGLLGVVLQAVAFRLLDLVTPGDLAEVVTQREFHPAALVAAAAQLAVSLVVIASIA</sequence>
<feature type="transmembrane region" description="Helical" evidence="7">
    <location>
        <begin position="7"/>
        <end position="28"/>
    </location>
</feature>
<dbReference type="RefSeq" id="WP_344058392.1">
    <property type="nucleotide sequence ID" value="NZ_BAAAPU010000003.1"/>
</dbReference>
<dbReference type="EMBL" id="BAAAPU010000003">
    <property type="protein sequence ID" value="GAA1969402.1"/>
    <property type="molecule type" value="Genomic_DNA"/>
</dbReference>
<keyword evidence="9" id="KW-1185">Reference proteome</keyword>
<keyword evidence="4 7" id="KW-0812">Transmembrane</keyword>
<proteinExistence type="inferred from homology"/>
<feature type="transmembrane region" description="Helical" evidence="7">
    <location>
        <begin position="120"/>
        <end position="139"/>
    </location>
</feature>
<dbReference type="Proteomes" id="UP001500013">
    <property type="component" value="Unassembled WGS sequence"/>
</dbReference>